<dbReference type="EMBL" id="KV426093">
    <property type="protein sequence ID" value="KZV88687.1"/>
    <property type="molecule type" value="Genomic_DNA"/>
</dbReference>
<name>A0A165FAN9_EXIGL</name>
<proteinExistence type="predicted"/>
<dbReference type="InParanoid" id="A0A165FAN9"/>
<dbReference type="AlphaFoldDB" id="A0A165FAN9"/>
<reference evidence="1 2" key="1">
    <citation type="journal article" date="2016" name="Mol. Biol. Evol.">
        <title>Comparative Genomics of Early-Diverging Mushroom-Forming Fungi Provides Insights into the Origins of Lignocellulose Decay Capabilities.</title>
        <authorList>
            <person name="Nagy L.G."/>
            <person name="Riley R."/>
            <person name="Tritt A."/>
            <person name="Adam C."/>
            <person name="Daum C."/>
            <person name="Floudas D."/>
            <person name="Sun H."/>
            <person name="Yadav J.S."/>
            <person name="Pangilinan J."/>
            <person name="Larsson K.H."/>
            <person name="Matsuura K."/>
            <person name="Barry K."/>
            <person name="Labutti K."/>
            <person name="Kuo R."/>
            <person name="Ohm R.A."/>
            <person name="Bhattacharya S.S."/>
            <person name="Shirouzu T."/>
            <person name="Yoshinaga Y."/>
            <person name="Martin F.M."/>
            <person name="Grigoriev I.V."/>
            <person name="Hibbett D.S."/>
        </authorList>
    </citation>
    <scope>NUCLEOTIDE SEQUENCE [LARGE SCALE GENOMIC DNA]</scope>
    <source>
        <strain evidence="1 2">HHB12029</strain>
    </source>
</reference>
<dbReference type="OrthoDB" id="10633551at2759"/>
<protein>
    <submittedName>
        <fullName evidence="1">Uncharacterized protein</fullName>
    </submittedName>
</protein>
<evidence type="ECO:0000313" key="1">
    <source>
        <dbReference type="EMBL" id="KZV88687.1"/>
    </source>
</evidence>
<dbReference type="Proteomes" id="UP000077266">
    <property type="component" value="Unassembled WGS sequence"/>
</dbReference>
<organism evidence="1 2">
    <name type="scientific">Exidia glandulosa HHB12029</name>
    <dbReference type="NCBI Taxonomy" id="1314781"/>
    <lineage>
        <taxon>Eukaryota</taxon>
        <taxon>Fungi</taxon>
        <taxon>Dikarya</taxon>
        <taxon>Basidiomycota</taxon>
        <taxon>Agaricomycotina</taxon>
        <taxon>Agaricomycetes</taxon>
        <taxon>Auriculariales</taxon>
        <taxon>Exidiaceae</taxon>
        <taxon>Exidia</taxon>
    </lineage>
</organism>
<sequence length="216" mass="25200">MAANIDLDDRDDYEEQPWRKITLENKDYLLKKKPLLPHLHPPIRGGNFDPFISWKNITFAGNEDGLLLPYGIRFHQLLAILCEVRSLTDLQALQFRQLSQEIRRRTLLLPEAEGQGRDNLDGGRPYTITRGHKWKYGLAIERREYEDGLGVQVWFSIRPQNYFYMNPEGDYYCHYEAITAGGIKDRGINFAANVVKRYEYPPDSYTRDRGGQAARF</sequence>
<evidence type="ECO:0000313" key="2">
    <source>
        <dbReference type="Proteomes" id="UP000077266"/>
    </source>
</evidence>
<gene>
    <name evidence="1" type="ORF">EXIGLDRAFT_722465</name>
</gene>
<keyword evidence="2" id="KW-1185">Reference proteome</keyword>
<accession>A0A165FAN9</accession>